<evidence type="ECO:0000256" key="1">
    <source>
        <dbReference type="SAM" id="MobiDB-lite"/>
    </source>
</evidence>
<feature type="region of interest" description="Disordered" evidence="1">
    <location>
        <begin position="24"/>
        <end position="47"/>
    </location>
</feature>
<comment type="caution">
    <text evidence="3">The sequence shown here is derived from an EMBL/GenBank/DDBJ whole genome shotgun (WGS) entry which is preliminary data.</text>
</comment>
<dbReference type="Proteomes" id="UP000076490">
    <property type="component" value="Unassembled WGS sequence"/>
</dbReference>
<name>A0A161RH88_9BACL</name>
<dbReference type="OrthoDB" id="9783818at2"/>
<feature type="domain" description="VWFA" evidence="2">
    <location>
        <begin position="151"/>
        <end position="339"/>
    </location>
</feature>
<proteinExistence type="predicted"/>
<dbReference type="EMBL" id="LQNT01000011">
    <property type="protein sequence ID" value="KZE37418.1"/>
    <property type="molecule type" value="Genomic_DNA"/>
</dbReference>
<dbReference type="Pfam" id="PF00092">
    <property type="entry name" value="VWA"/>
    <property type="match status" value="1"/>
</dbReference>
<dbReference type="AlphaFoldDB" id="A0A161RH88"/>
<protein>
    <recommendedName>
        <fullName evidence="2">VWFA domain-containing protein</fullName>
    </recommendedName>
</protein>
<reference evidence="3 4" key="1">
    <citation type="submission" date="2016-01" db="EMBL/GenBank/DDBJ databases">
        <title>Whole genome sequencing of Bhargavaea cecembensis T14.</title>
        <authorList>
            <person name="Hong K.W."/>
        </authorList>
    </citation>
    <scope>NUCLEOTIDE SEQUENCE [LARGE SCALE GENOMIC DNA]</scope>
    <source>
        <strain evidence="3 4">T14</strain>
    </source>
</reference>
<dbReference type="SMART" id="SM00327">
    <property type="entry name" value="VWA"/>
    <property type="match status" value="1"/>
</dbReference>
<evidence type="ECO:0000313" key="3">
    <source>
        <dbReference type="EMBL" id="KZE37418.1"/>
    </source>
</evidence>
<dbReference type="RefSeq" id="WP_063182645.1">
    <property type="nucleotide sequence ID" value="NZ_LQNT01000011.1"/>
</dbReference>
<evidence type="ECO:0000313" key="4">
    <source>
        <dbReference type="Proteomes" id="UP000076490"/>
    </source>
</evidence>
<dbReference type="Gene3D" id="3.40.50.410">
    <property type="entry name" value="von Willebrand factor, type A domain"/>
    <property type="match status" value="1"/>
</dbReference>
<organism evidence="3 4">
    <name type="scientific">Bhargavaea cecembensis</name>
    <dbReference type="NCBI Taxonomy" id="394098"/>
    <lineage>
        <taxon>Bacteria</taxon>
        <taxon>Bacillati</taxon>
        <taxon>Bacillota</taxon>
        <taxon>Bacilli</taxon>
        <taxon>Bacillales</taxon>
        <taxon>Caryophanaceae</taxon>
        <taxon>Bhargavaea</taxon>
    </lineage>
</organism>
<dbReference type="InterPro" id="IPR036465">
    <property type="entry name" value="vWFA_dom_sf"/>
</dbReference>
<sequence>MRKLFAGILFAGLLGLAGCGGEEALPEPENEAAAAEETDGGGEDPAVADAEDLIDPAFRVEEGDIIGWMKTGPGPYGGDRYDEAAVREEMDKWPEGLEPEDYFRAIVSLTSADYRKYQEVLDETEVAFSELTGTPGSEAATEAPENEPALNIQILLDASGSMAGQMEGQTKMDLAKEAITDFAESLPDEANVSLRVYGHAGSNQPDGKELSCTTTEEVYPLGTYENGAFSEALAGISPTGYTPIGLAMDQAAADLESRESDAQNVVYVVSDGKETCGGDAAAAAKRMQQEGIQAVVNIIGFDIGEDERQSLEAIAEAGGGEYLRADTAQELRDTFREERTVLINEWNSWVVDNFNTNNSEVIDYVNDSNEYQIEAINLLNEEQLRQNELSRYLKERMEDIDDIEIRRMIVDRALPMRKHVNDGFLEIRKEAVKKGLEIRQDVLKKGNEEKKKLMEEDGD</sequence>
<feature type="compositionally biased region" description="Acidic residues" evidence="1">
    <location>
        <begin position="24"/>
        <end position="42"/>
    </location>
</feature>
<dbReference type="PROSITE" id="PS50234">
    <property type="entry name" value="VWFA"/>
    <property type="match status" value="1"/>
</dbReference>
<gene>
    <name evidence="3" type="ORF">AV656_12680</name>
</gene>
<accession>A0A161RH88</accession>
<dbReference type="SUPFAM" id="SSF53300">
    <property type="entry name" value="vWA-like"/>
    <property type="match status" value="1"/>
</dbReference>
<dbReference type="PROSITE" id="PS51257">
    <property type="entry name" value="PROKAR_LIPOPROTEIN"/>
    <property type="match status" value="1"/>
</dbReference>
<evidence type="ECO:0000259" key="2">
    <source>
        <dbReference type="PROSITE" id="PS50234"/>
    </source>
</evidence>
<dbReference type="InterPro" id="IPR002035">
    <property type="entry name" value="VWF_A"/>
</dbReference>